<dbReference type="InterPro" id="IPR024633">
    <property type="entry name" value="DnaA_N_dom"/>
</dbReference>
<protein>
    <recommendedName>
        <fullName evidence="1">DnaA N-terminal domain-containing protein</fullName>
    </recommendedName>
</protein>
<evidence type="ECO:0000313" key="2">
    <source>
        <dbReference type="EMBL" id="AXI09168.1"/>
    </source>
</evidence>
<dbReference type="Gene3D" id="3.30.300.180">
    <property type="match status" value="1"/>
</dbReference>
<accession>A0A345PGN8</accession>
<dbReference type="OrthoDB" id="2966216at2"/>
<keyword evidence="3" id="KW-1185">Reference proteome</keyword>
<evidence type="ECO:0000313" key="3">
    <source>
        <dbReference type="Proteomes" id="UP000253908"/>
    </source>
</evidence>
<dbReference type="KEGG" id="ocn:CUC15_09620"/>
<dbReference type="InterPro" id="IPR038454">
    <property type="entry name" value="DnaA_N_sf"/>
</dbReference>
<dbReference type="Pfam" id="PF11638">
    <property type="entry name" value="DnaA_N"/>
    <property type="match status" value="1"/>
</dbReference>
<evidence type="ECO:0000259" key="1">
    <source>
        <dbReference type="Pfam" id="PF11638"/>
    </source>
</evidence>
<sequence>MKEDISEDIYKEIDEARILKALKDGNQKDALILFKYSSLSKEEFDKLLEKINSESQLDRTQLQSSDIWNQVLNIISSKVSSPTYEAWFEKTKGGFLGDSLIIFSKNHFQRDWLEVQYQDLISDIVKQITGKVYKINILTEQKW</sequence>
<name>A0A345PGN8_9BACI</name>
<dbReference type="EMBL" id="CP024848">
    <property type="protein sequence ID" value="AXI09168.1"/>
    <property type="molecule type" value="Genomic_DNA"/>
</dbReference>
<dbReference type="Proteomes" id="UP000253908">
    <property type="component" value="Chromosome"/>
</dbReference>
<proteinExistence type="predicted"/>
<dbReference type="RefSeq" id="WP_114916461.1">
    <property type="nucleotide sequence ID" value="NZ_CP024848.1"/>
</dbReference>
<dbReference type="AlphaFoldDB" id="A0A345PGN8"/>
<reference evidence="3" key="1">
    <citation type="submission" date="2017-11" db="EMBL/GenBank/DDBJ databases">
        <authorList>
            <person name="Zhu W."/>
        </authorList>
    </citation>
    <scope>NUCLEOTIDE SEQUENCE [LARGE SCALE GENOMIC DNA]</scope>
    <source>
        <strain evidence="3">160</strain>
    </source>
</reference>
<feature type="domain" description="DnaA N-terminal" evidence="1">
    <location>
        <begin position="66"/>
        <end position="126"/>
    </location>
</feature>
<organism evidence="2 3">
    <name type="scientific">Oceanobacillus zhaokaii</name>
    <dbReference type="NCBI Taxonomy" id="2052660"/>
    <lineage>
        <taxon>Bacteria</taxon>
        <taxon>Bacillati</taxon>
        <taxon>Bacillota</taxon>
        <taxon>Bacilli</taxon>
        <taxon>Bacillales</taxon>
        <taxon>Bacillaceae</taxon>
        <taxon>Oceanobacillus</taxon>
    </lineage>
</organism>
<gene>
    <name evidence="2" type="ORF">CUC15_09620</name>
</gene>